<feature type="domain" description="Vps53 C-terminal" evidence="1">
    <location>
        <begin position="26"/>
        <end position="104"/>
    </location>
</feature>
<dbReference type="OMA" id="FPFRKLF"/>
<dbReference type="PANTHER" id="PTHR12820">
    <property type="entry name" value="VACUOLAR SORTING PROTEIN 53"/>
    <property type="match status" value="1"/>
</dbReference>
<dbReference type="GO" id="GO:0042147">
    <property type="term" value="P:retrograde transport, endosome to Golgi"/>
    <property type="evidence" value="ECO:0007669"/>
    <property type="project" value="InterPro"/>
</dbReference>
<gene>
    <name evidence="2" type="ORF">KI387_030916</name>
</gene>
<dbReference type="PANTHER" id="PTHR12820:SF0">
    <property type="entry name" value="VACUOLAR PROTEIN SORTING-ASSOCIATED PROTEIN 53 HOMOLOG"/>
    <property type="match status" value="1"/>
</dbReference>
<dbReference type="GO" id="GO:0000938">
    <property type="term" value="C:GARP complex"/>
    <property type="evidence" value="ECO:0007669"/>
    <property type="project" value="InterPro"/>
</dbReference>
<dbReference type="InterPro" id="IPR038260">
    <property type="entry name" value="Vps53_C_sf"/>
</dbReference>
<reference evidence="2 3" key="1">
    <citation type="journal article" date="2021" name="Nat. Plants">
        <title>The Taxus genome provides insights into paclitaxel biosynthesis.</title>
        <authorList>
            <person name="Xiong X."/>
            <person name="Gou J."/>
            <person name="Liao Q."/>
            <person name="Li Y."/>
            <person name="Zhou Q."/>
            <person name="Bi G."/>
            <person name="Li C."/>
            <person name="Du R."/>
            <person name="Wang X."/>
            <person name="Sun T."/>
            <person name="Guo L."/>
            <person name="Liang H."/>
            <person name="Lu P."/>
            <person name="Wu Y."/>
            <person name="Zhang Z."/>
            <person name="Ro D.K."/>
            <person name="Shang Y."/>
            <person name="Huang S."/>
            <person name="Yan J."/>
        </authorList>
    </citation>
    <scope>NUCLEOTIDE SEQUENCE [LARGE SCALE GENOMIC DNA]</scope>
    <source>
        <strain evidence="2">Ta-2019</strain>
    </source>
</reference>
<dbReference type="EMBL" id="JAHRHJ020000010">
    <property type="protein sequence ID" value="KAH9299234.1"/>
    <property type="molecule type" value="Genomic_DNA"/>
</dbReference>
<dbReference type="AlphaFoldDB" id="A0AA38CMF3"/>
<proteinExistence type="predicted"/>
<dbReference type="InterPro" id="IPR039766">
    <property type="entry name" value="Vps53"/>
</dbReference>
<comment type="caution">
    <text evidence="2">The sequence shown here is derived from an EMBL/GenBank/DDBJ whole genome shotgun (WGS) entry which is preliminary data.</text>
</comment>
<accession>A0AA38CMF3</accession>
<dbReference type="GO" id="GO:0005829">
    <property type="term" value="C:cytosol"/>
    <property type="evidence" value="ECO:0007669"/>
    <property type="project" value="GOC"/>
</dbReference>
<dbReference type="Gene3D" id="1.10.357.110">
    <property type="entry name" value="Vacuolar protein sorting-associated protein 53, C-terminus"/>
    <property type="match status" value="1"/>
</dbReference>
<evidence type="ECO:0000313" key="2">
    <source>
        <dbReference type="EMBL" id="KAH9299234.1"/>
    </source>
</evidence>
<sequence>FAASLAPRFHLNIYKCKHISEAGAQQMLLDTHAVKTILLEVPSIGGQSAASPGYTKFVGREMGKAEALLKVILSPMESVADTYRALLPEGTAADLQRILDLKGLKKGEQQNLLDDFNRHSSGINIPQTAIVPVVLPLPSSPSPTAPSIIGAITNREDVLARAAALGRGAATTSFKRFLALTEAAKDKKDGPFRKLFNT</sequence>
<name>A0AA38CMF3_TAXCH</name>
<dbReference type="InterPro" id="IPR031745">
    <property type="entry name" value="Vps53_C"/>
</dbReference>
<dbReference type="Proteomes" id="UP000824469">
    <property type="component" value="Unassembled WGS sequence"/>
</dbReference>
<evidence type="ECO:0000259" key="1">
    <source>
        <dbReference type="Pfam" id="PF16854"/>
    </source>
</evidence>
<dbReference type="Pfam" id="PF16854">
    <property type="entry name" value="VPS53_C"/>
    <property type="match status" value="1"/>
</dbReference>
<organism evidence="2 3">
    <name type="scientific">Taxus chinensis</name>
    <name type="common">Chinese yew</name>
    <name type="synonym">Taxus wallichiana var. chinensis</name>
    <dbReference type="NCBI Taxonomy" id="29808"/>
    <lineage>
        <taxon>Eukaryota</taxon>
        <taxon>Viridiplantae</taxon>
        <taxon>Streptophyta</taxon>
        <taxon>Embryophyta</taxon>
        <taxon>Tracheophyta</taxon>
        <taxon>Spermatophyta</taxon>
        <taxon>Pinopsida</taxon>
        <taxon>Pinidae</taxon>
        <taxon>Conifers II</taxon>
        <taxon>Cupressales</taxon>
        <taxon>Taxaceae</taxon>
        <taxon>Taxus</taxon>
    </lineage>
</organism>
<protein>
    <recommendedName>
        <fullName evidence="1">Vps53 C-terminal domain-containing protein</fullName>
    </recommendedName>
</protein>
<feature type="non-terminal residue" evidence="2">
    <location>
        <position position="1"/>
    </location>
</feature>
<keyword evidence="3" id="KW-1185">Reference proteome</keyword>
<evidence type="ECO:0000313" key="3">
    <source>
        <dbReference type="Proteomes" id="UP000824469"/>
    </source>
</evidence>